<organism evidence="1 2">
    <name type="scientific">Bradyrhizobium elkanii</name>
    <dbReference type="NCBI Taxonomy" id="29448"/>
    <lineage>
        <taxon>Bacteria</taxon>
        <taxon>Pseudomonadati</taxon>
        <taxon>Pseudomonadota</taxon>
        <taxon>Alphaproteobacteria</taxon>
        <taxon>Hyphomicrobiales</taxon>
        <taxon>Nitrobacteraceae</taxon>
        <taxon>Bradyrhizobium</taxon>
    </lineage>
</organism>
<dbReference type="EMBL" id="SZZP01000037">
    <property type="protein sequence ID" value="TKV73397.1"/>
    <property type="molecule type" value="Genomic_DNA"/>
</dbReference>
<dbReference type="AlphaFoldDB" id="A0A4U6RGR8"/>
<proteinExistence type="predicted"/>
<protein>
    <submittedName>
        <fullName evidence="1">Uncharacterized protein</fullName>
    </submittedName>
</protein>
<evidence type="ECO:0000313" key="2">
    <source>
        <dbReference type="Proteomes" id="UP000305095"/>
    </source>
</evidence>
<sequence length="107" mass="12131">MAEDNRTVFCISLSAQELEFAAACRDFVLQKKPELRSSIVVANNMLSIANQPHVRQAFMELGLARLVRVLRLSIVGKAIAIRRAPRLLFDLARFRTKIVRALRRRAG</sequence>
<evidence type="ECO:0000313" key="1">
    <source>
        <dbReference type="EMBL" id="TKV73397.1"/>
    </source>
</evidence>
<reference evidence="1 2" key="1">
    <citation type="submission" date="2019-05" db="EMBL/GenBank/DDBJ databases">
        <title>Draft Genome of Bradyrhizobium elkanii strain SEMIA 938, Used in Commercial Inoculants for Lupinus spp. in Brazil.</title>
        <authorList>
            <person name="Hungria M."/>
            <person name="Delamuta J.R.M."/>
            <person name="Ribeiro R.A."/>
            <person name="Nogueira M.A."/>
        </authorList>
    </citation>
    <scope>NUCLEOTIDE SEQUENCE [LARGE SCALE GENOMIC DNA]</scope>
    <source>
        <strain evidence="1 2">Semia 938</strain>
    </source>
</reference>
<accession>A0A4U6RGR8</accession>
<comment type="caution">
    <text evidence="1">The sequence shown here is derived from an EMBL/GenBank/DDBJ whole genome shotgun (WGS) entry which is preliminary data.</text>
</comment>
<gene>
    <name evidence="1" type="ORF">FDV58_37565</name>
</gene>
<dbReference type="Proteomes" id="UP000305095">
    <property type="component" value="Unassembled WGS sequence"/>
</dbReference>
<name>A0A4U6RGR8_BRAEL</name>